<evidence type="ECO:0000313" key="3">
    <source>
        <dbReference type="Proteomes" id="UP000801492"/>
    </source>
</evidence>
<comment type="caution">
    <text evidence="2">The sequence shown here is derived from an EMBL/GenBank/DDBJ whole genome shotgun (WGS) entry which is preliminary data.</text>
</comment>
<proteinExistence type="predicted"/>
<protein>
    <submittedName>
        <fullName evidence="2">Uncharacterized protein</fullName>
    </submittedName>
</protein>
<sequence length="90" mass="10368">MMLHSIKVLLVLIMTFTALTIINGQHHTTNRRDYHEPHVHRESQPEFTLRIRSSDSGEDEISIEATSDIYTLRTPIIGKLIPRINNATFN</sequence>
<dbReference type="AlphaFoldDB" id="A0A8K0CS94"/>
<accession>A0A8K0CS94</accession>
<organism evidence="2 3">
    <name type="scientific">Ignelater luminosus</name>
    <name type="common">Cucubano</name>
    <name type="synonym">Pyrophorus luminosus</name>
    <dbReference type="NCBI Taxonomy" id="2038154"/>
    <lineage>
        <taxon>Eukaryota</taxon>
        <taxon>Metazoa</taxon>
        <taxon>Ecdysozoa</taxon>
        <taxon>Arthropoda</taxon>
        <taxon>Hexapoda</taxon>
        <taxon>Insecta</taxon>
        <taxon>Pterygota</taxon>
        <taxon>Neoptera</taxon>
        <taxon>Endopterygota</taxon>
        <taxon>Coleoptera</taxon>
        <taxon>Polyphaga</taxon>
        <taxon>Elateriformia</taxon>
        <taxon>Elateroidea</taxon>
        <taxon>Elateridae</taxon>
        <taxon>Agrypninae</taxon>
        <taxon>Pyrophorini</taxon>
        <taxon>Ignelater</taxon>
    </lineage>
</organism>
<evidence type="ECO:0000256" key="1">
    <source>
        <dbReference type="SAM" id="SignalP"/>
    </source>
</evidence>
<name>A0A8K0CS94_IGNLU</name>
<keyword evidence="1" id="KW-0732">Signal</keyword>
<gene>
    <name evidence="2" type="ORF">ILUMI_13516</name>
</gene>
<reference evidence="2" key="1">
    <citation type="submission" date="2019-08" db="EMBL/GenBank/DDBJ databases">
        <title>The genome of the North American firefly Photinus pyralis.</title>
        <authorList>
            <consortium name="Photinus pyralis genome working group"/>
            <person name="Fallon T.R."/>
            <person name="Sander Lower S.E."/>
            <person name="Weng J.-K."/>
        </authorList>
    </citation>
    <scope>NUCLEOTIDE SEQUENCE</scope>
    <source>
        <strain evidence="2">TRF0915ILg1</strain>
        <tissue evidence="2">Whole body</tissue>
    </source>
</reference>
<evidence type="ECO:0000313" key="2">
    <source>
        <dbReference type="EMBL" id="KAF2892659.1"/>
    </source>
</evidence>
<dbReference type="EMBL" id="VTPC01008608">
    <property type="protein sequence ID" value="KAF2892659.1"/>
    <property type="molecule type" value="Genomic_DNA"/>
</dbReference>
<keyword evidence="3" id="KW-1185">Reference proteome</keyword>
<feature type="chain" id="PRO_5035421842" evidence="1">
    <location>
        <begin position="25"/>
        <end position="90"/>
    </location>
</feature>
<dbReference type="Proteomes" id="UP000801492">
    <property type="component" value="Unassembled WGS sequence"/>
</dbReference>
<feature type="signal peptide" evidence="1">
    <location>
        <begin position="1"/>
        <end position="24"/>
    </location>
</feature>